<evidence type="ECO:0000313" key="1">
    <source>
        <dbReference type="EMBL" id="MEY8663137.1"/>
    </source>
</evidence>
<protein>
    <submittedName>
        <fullName evidence="1">Uncharacterized protein</fullName>
    </submittedName>
</protein>
<organism evidence="1 2">
    <name type="scientific">Ligilactobacillus faecis</name>
    <dbReference type="NCBI Taxonomy" id="762833"/>
    <lineage>
        <taxon>Bacteria</taxon>
        <taxon>Bacillati</taxon>
        <taxon>Bacillota</taxon>
        <taxon>Bacilli</taxon>
        <taxon>Lactobacillales</taxon>
        <taxon>Lactobacillaceae</taxon>
        <taxon>Ligilactobacillus</taxon>
    </lineage>
</organism>
<keyword evidence="2" id="KW-1185">Reference proteome</keyword>
<accession>A0ABV4DTQ8</accession>
<dbReference type="EMBL" id="JBCLUF010000047">
    <property type="protein sequence ID" value="MEY8663137.1"/>
    <property type="molecule type" value="Genomic_DNA"/>
</dbReference>
<evidence type="ECO:0000313" key="2">
    <source>
        <dbReference type="Proteomes" id="UP001565236"/>
    </source>
</evidence>
<name>A0ABV4DTQ8_9LACO</name>
<proteinExistence type="predicted"/>
<reference evidence="1 2" key="1">
    <citation type="submission" date="2024-03" db="EMBL/GenBank/DDBJ databases">
        <title>Mouse gut bacterial collection (mGBC) of GemPharmatech.</title>
        <authorList>
            <person name="He Y."/>
            <person name="Dong L."/>
            <person name="Wu D."/>
            <person name="Gao X."/>
            <person name="Lin Z."/>
        </authorList>
    </citation>
    <scope>NUCLEOTIDE SEQUENCE [LARGE SCALE GENOMIC DNA]</scope>
    <source>
        <strain evidence="1 2">15-30</strain>
    </source>
</reference>
<comment type="caution">
    <text evidence="1">The sequence shown here is derived from an EMBL/GenBank/DDBJ whole genome shotgun (WGS) entry which is preliminary data.</text>
</comment>
<dbReference type="Proteomes" id="UP001565236">
    <property type="component" value="Unassembled WGS sequence"/>
</dbReference>
<sequence>MVIYDNFSKFADQHQELAEYFLEIKERGYFKYYGGEELPSGWNEREIYYYEDRQEYAEYYRNACTCISPMLIFDFDCHNWEMIEIA</sequence>
<gene>
    <name evidence="1" type="ORF">AALT52_09705</name>
</gene>
<dbReference type="RefSeq" id="WP_280606262.1">
    <property type="nucleotide sequence ID" value="NZ_CP123639.1"/>
</dbReference>